<accession>A0A9E6ZPE2</accession>
<dbReference type="EMBL" id="CP094358">
    <property type="protein sequence ID" value="UOB18105.1"/>
    <property type="molecule type" value="Genomic_DNA"/>
</dbReference>
<evidence type="ECO:0000313" key="3">
    <source>
        <dbReference type="Proteomes" id="UP000831290"/>
    </source>
</evidence>
<dbReference type="InterPro" id="IPR025380">
    <property type="entry name" value="DUF4369"/>
</dbReference>
<dbReference type="AlphaFoldDB" id="A0A9E6ZPE2"/>
<keyword evidence="3" id="KW-1185">Reference proteome</keyword>
<dbReference type="PROSITE" id="PS51352">
    <property type="entry name" value="THIOREDOXIN_2"/>
    <property type="match status" value="1"/>
</dbReference>
<dbReference type="InterPro" id="IPR000866">
    <property type="entry name" value="AhpC/TSA"/>
</dbReference>
<proteinExistence type="predicted"/>
<evidence type="ECO:0000313" key="2">
    <source>
        <dbReference type="EMBL" id="UOB18105.1"/>
    </source>
</evidence>
<name>A0A9E6ZPE2_9FLAO</name>
<dbReference type="CDD" id="cd02966">
    <property type="entry name" value="TlpA_like_family"/>
    <property type="match status" value="1"/>
</dbReference>
<sequence>MNKAIIITSLTILCNLFNTHSQNHTLIGYTSNLNDSTKVLLRNVEMDKPFDTTYIINNTFRFDIKPIDGHNLFFIRIDKLKGKRRDFLFIDNSDVEIDLRDRDFDSAIIKGGQIQNQKMEFLREINSESANYKAKVDFIKSHSNYEYCAYILMDMRGSLKNEEIKNLFDGLDFKIKNSKCGKVISKYIEKSKGFEIGSKVTDFTLKDINGNEVSLKSFYGKYIYLDFWASWCGICRKKHPFFNKMYEKYKNKGFEIISISLDPDPTKWKKASVKDEISWTSLVDTSSFNGDIALTYKVFSIPTGYIINRECIVIDRIYNGQLDENTIKRLFE</sequence>
<gene>
    <name evidence="2" type="ORF">MQE35_02110</name>
</gene>
<organism evidence="2 3">
    <name type="scientific">Abyssalbus ytuae</name>
    <dbReference type="NCBI Taxonomy" id="2926907"/>
    <lineage>
        <taxon>Bacteria</taxon>
        <taxon>Pseudomonadati</taxon>
        <taxon>Bacteroidota</taxon>
        <taxon>Flavobacteriia</taxon>
        <taxon>Flavobacteriales</taxon>
        <taxon>Flavobacteriaceae</taxon>
        <taxon>Abyssalbus</taxon>
    </lineage>
</organism>
<dbReference type="GO" id="GO:0016209">
    <property type="term" value="F:antioxidant activity"/>
    <property type="evidence" value="ECO:0007669"/>
    <property type="project" value="InterPro"/>
</dbReference>
<dbReference type="Gene3D" id="3.40.30.10">
    <property type="entry name" value="Glutaredoxin"/>
    <property type="match status" value="1"/>
</dbReference>
<dbReference type="GO" id="GO:0016491">
    <property type="term" value="F:oxidoreductase activity"/>
    <property type="evidence" value="ECO:0007669"/>
    <property type="project" value="InterPro"/>
</dbReference>
<dbReference type="SUPFAM" id="SSF52833">
    <property type="entry name" value="Thioredoxin-like"/>
    <property type="match status" value="1"/>
</dbReference>
<reference evidence="2" key="1">
    <citation type="submission" date="2022-03" db="EMBL/GenBank/DDBJ databases">
        <title>Description of Abyssus ytuae gen. nov., sp. nov., a novel member of the family Flavobacteriaceae isolated from the sediment of Mariana Trench.</title>
        <authorList>
            <person name="Zhang J."/>
            <person name="Xu X."/>
        </authorList>
    </citation>
    <scope>NUCLEOTIDE SEQUENCE</scope>
    <source>
        <strain evidence="2">MT3330</strain>
    </source>
</reference>
<dbReference type="PANTHER" id="PTHR42852">
    <property type="entry name" value="THIOL:DISULFIDE INTERCHANGE PROTEIN DSBE"/>
    <property type="match status" value="1"/>
</dbReference>
<dbReference type="InterPro" id="IPR036249">
    <property type="entry name" value="Thioredoxin-like_sf"/>
</dbReference>
<dbReference type="Proteomes" id="UP000831290">
    <property type="component" value="Chromosome"/>
</dbReference>
<dbReference type="KEGG" id="fbm:MQE35_02110"/>
<dbReference type="RefSeq" id="WP_255844069.1">
    <property type="nucleotide sequence ID" value="NZ_CP094358.1"/>
</dbReference>
<dbReference type="Pfam" id="PF14289">
    <property type="entry name" value="DUF4369"/>
    <property type="match status" value="1"/>
</dbReference>
<protein>
    <submittedName>
        <fullName evidence="2">AhpC/TSA family protein</fullName>
    </submittedName>
</protein>
<dbReference type="InterPro" id="IPR050553">
    <property type="entry name" value="Thioredoxin_ResA/DsbE_sf"/>
</dbReference>
<dbReference type="Pfam" id="PF00578">
    <property type="entry name" value="AhpC-TSA"/>
    <property type="match status" value="1"/>
</dbReference>
<feature type="domain" description="Thioredoxin" evidence="1">
    <location>
        <begin position="194"/>
        <end position="332"/>
    </location>
</feature>
<evidence type="ECO:0000259" key="1">
    <source>
        <dbReference type="PROSITE" id="PS51352"/>
    </source>
</evidence>
<dbReference type="InterPro" id="IPR013766">
    <property type="entry name" value="Thioredoxin_domain"/>
</dbReference>
<dbReference type="PANTHER" id="PTHR42852:SF17">
    <property type="entry name" value="THIOREDOXIN-LIKE PROTEIN HI_1115"/>
    <property type="match status" value="1"/>
</dbReference>